<reference evidence="1" key="1">
    <citation type="submission" date="2022-11" db="EMBL/GenBank/DDBJ databases">
        <authorList>
            <person name="Hyden B.L."/>
            <person name="Feng K."/>
            <person name="Yates T."/>
            <person name="Jawdy S."/>
            <person name="Smart L.B."/>
            <person name="Muchero W."/>
        </authorList>
    </citation>
    <scope>NUCLEOTIDE SEQUENCE</scope>
    <source>
        <tissue evidence="1">Shoot tip</tissue>
    </source>
</reference>
<dbReference type="InterPro" id="IPR015424">
    <property type="entry name" value="PyrdxlP-dep_Trfase"/>
</dbReference>
<accession>A0A9Q1AAE3</accession>
<proteinExistence type="predicted"/>
<dbReference type="SUPFAM" id="SSF53383">
    <property type="entry name" value="PLP-dependent transferases"/>
    <property type="match status" value="1"/>
</dbReference>
<reference evidence="1" key="2">
    <citation type="journal article" date="2023" name="Int. J. Mol. Sci.">
        <title>De Novo Assembly and Annotation of 11 Diverse Shrub Willow (Salix) Genomes Reveals Novel Gene Organization in Sex-Linked Regions.</title>
        <authorList>
            <person name="Hyden B."/>
            <person name="Feng K."/>
            <person name="Yates T.B."/>
            <person name="Jawdy S."/>
            <person name="Cereghino C."/>
            <person name="Smart L.B."/>
            <person name="Muchero W."/>
        </authorList>
    </citation>
    <scope>NUCLEOTIDE SEQUENCE</scope>
    <source>
        <tissue evidence="1">Shoot tip</tissue>
    </source>
</reference>
<dbReference type="InterPro" id="IPR015422">
    <property type="entry name" value="PyrdxlP-dep_Trfase_small"/>
</dbReference>
<dbReference type="Gene3D" id="3.90.1150.10">
    <property type="entry name" value="Aspartate Aminotransferase, domain 1"/>
    <property type="match status" value="1"/>
</dbReference>
<dbReference type="AlphaFoldDB" id="A0A9Q1AAE3"/>
<comment type="caution">
    <text evidence="1">The sequence shown here is derived from an EMBL/GenBank/DDBJ whole genome shotgun (WGS) entry which is preliminary data.</text>
</comment>
<sequence length="125" mass="14306">MGFHVPQQDSGIRQEFLLHQGCPFAWLCLLKKRRRRLSLLRKSEEAFNSAKGSYMKDFDGNDCIDYAGSWGPAIIGHHADDERSGPFLQVEHGLTDISTVETSRNDWEWRLPLFTCPEKDSHSLA</sequence>
<dbReference type="Proteomes" id="UP001151752">
    <property type="component" value="Chromosome 12"/>
</dbReference>
<dbReference type="EMBL" id="JAPFFM010000004">
    <property type="protein sequence ID" value="KAJ6764265.1"/>
    <property type="molecule type" value="Genomic_DNA"/>
</dbReference>
<gene>
    <name evidence="1" type="ORF">OIU74_023193</name>
</gene>
<name>A0A9Q1AAE3_9ROSI</name>
<evidence type="ECO:0000313" key="1">
    <source>
        <dbReference type="EMBL" id="KAJ6764265.1"/>
    </source>
</evidence>
<keyword evidence="2" id="KW-1185">Reference proteome</keyword>
<organism evidence="1 2">
    <name type="scientific">Salix koriyanagi</name>
    <dbReference type="NCBI Taxonomy" id="2511006"/>
    <lineage>
        <taxon>Eukaryota</taxon>
        <taxon>Viridiplantae</taxon>
        <taxon>Streptophyta</taxon>
        <taxon>Embryophyta</taxon>
        <taxon>Tracheophyta</taxon>
        <taxon>Spermatophyta</taxon>
        <taxon>Magnoliopsida</taxon>
        <taxon>eudicotyledons</taxon>
        <taxon>Gunneridae</taxon>
        <taxon>Pentapetalae</taxon>
        <taxon>rosids</taxon>
        <taxon>fabids</taxon>
        <taxon>Malpighiales</taxon>
        <taxon>Salicaceae</taxon>
        <taxon>Saliceae</taxon>
        <taxon>Salix</taxon>
    </lineage>
</organism>
<evidence type="ECO:0000313" key="2">
    <source>
        <dbReference type="Proteomes" id="UP001151752"/>
    </source>
</evidence>
<protein>
    <submittedName>
        <fullName evidence="1">Uncharacterized protein</fullName>
    </submittedName>
</protein>